<dbReference type="GO" id="GO:0034220">
    <property type="term" value="P:monoatomic ion transmembrane transport"/>
    <property type="evidence" value="ECO:0007669"/>
    <property type="project" value="UniProtKB-KW"/>
</dbReference>
<evidence type="ECO:0000256" key="2">
    <source>
        <dbReference type="ARBA" id="ARBA00022448"/>
    </source>
</evidence>
<keyword evidence="9" id="KW-0406">Ion transport</keyword>
<gene>
    <name evidence="13" type="ORF">GNI_058770</name>
</gene>
<dbReference type="PANTHER" id="PTHR46473">
    <property type="entry name" value="GH08155P"/>
    <property type="match status" value="1"/>
</dbReference>
<keyword evidence="11" id="KW-1015">Disulfide bond</keyword>
<dbReference type="GeneID" id="22912150"/>
<evidence type="ECO:0000256" key="5">
    <source>
        <dbReference type="ARBA" id="ARBA00022692"/>
    </source>
</evidence>
<dbReference type="RefSeq" id="XP_011134449.1">
    <property type="nucleotide sequence ID" value="XM_011136147.1"/>
</dbReference>
<keyword evidence="10" id="KW-0472">Membrane</keyword>
<accession>A0A023B8K3</accession>
<evidence type="ECO:0000313" key="14">
    <source>
        <dbReference type="Proteomes" id="UP000019763"/>
    </source>
</evidence>
<evidence type="ECO:0000256" key="1">
    <source>
        <dbReference type="ARBA" id="ARBA00004162"/>
    </source>
</evidence>
<evidence type="ECO:0000256" key="12">
    <source>
        <dbReference type="ARBA" id="ARBA00023303"/>
    </source>
</evidence>
<keyword evidence="5" id="KW-0812">Transmembrane</keyword>
<organism evidence="13 14">
    <name type="scientific">Gregarina niphandrodes</name>
    <name type="common">Septate eugregarine</name>
    <dbReference type="NCBI Taxonomy" id="110365"/>
    <lineage>
        <taxon>Eukaryota</taxon>
        <taxon>Sar</taxon>
        <taxon>Alveolata</taxon>
        <taxon>Apicomplexa</taxon>
        <taxon>Conoidasida</taxon>
        <taxon>Gregarinasina</taxon>
        <taxon>Eugregarinorida</taxon>
        <taxon>Gregarinidae</taxon>
        <taxon>Gregarina</taxon>
    </lineage>
</organism>
<reference evidence="13" key="1">
    <citation type="submission" date="2013-12" db="EMBL/GenBank/DDBJ databases">
        <authorList>
            <person name="Omoto C.K."/>
            <person name="Sibley D."/>
            <person name="Venepally P."/>
            <person name="Hadjithomas M."/>
            <person name="Karamycheva S."/>
            <person name="Brunk B."/>
            <person name="Roos D."/>
            <person name="Caler E."/>
            <person name="Lorenzi H."/>
        </authorList>
    </citation>
    <scope>NUCLEOTIDE SEQUENCE</scope>
</reference>
<evidence type="ECO:0000256" key="3">
    <source>
        <dbReference type="ARBA" id="ARBA00022475"/>
    </source>
</evidence>
<evidence type="ECO:0000256" key="4">
    <source>
        <dbReference type="ARBA" id="ARBA00022614"/>
    </source>
</evidence>
<dbReference type="AlphaFoldDB" id="A0A023B8K3"/>
<dbReference type="PROSITE" id="PS51450">
    <property type="entry name" value="LRR"/>
    <property type="match status" value="2"/>
</dbReference>
<evidence type="ECO:0000256" key="9">
    <source>
        <dbReference type="ARBA" id="ARBA00023065"/>
    </source>
</evidence>
<dbReference type="InterPro" id="IPR051432">
    <property type="entry name" value="KCNMA1_auxiliary"/>
</dbReference>
<dbReference type="InterPro" id="IPR001611">
    <property type="entry name" value="Leu-rich_rpt"/>
</dbReference>
<protein>
    <submittedName>
        <fullName evidence="13">Leucine rich repeat protein</fullName>
    </submittedName>
</protein>
<keyword evidence="7" id="KW-0677">Repeat</keyword>
<comment type="caution">
    <text evidence="13">The sequence shown here is derived from an EMBL/GenBank/DDBJ whole genome shotgun (WGS) entry which is preliminary data.</text>
</comment>
<dbReference type="Proteomes" id="UP000019763">
    <property type="component" value="Unassembled WGS sequence"/>
</dbReference>
<dbReference type="SMART" id="SM00369">
    <property type="entry name" value="LRR_TYP"/>
    <property type="match status" value="3"/>
</dbReference>
<evidence type="ECO:0000256" key="10">
    <source>
        <dbReference type="ARBA" id="ARBA00023136"/>
    </source>
</evidence>
<evidence type="ECO:0000256" key="6">
    <source>
        <dbReference type="ARBA" id="ARBA00022729"/>
    </source>
</evidence>
<evidence type="ECO:0000313" key="13">
    <source>
        <dbReference type="EMBL" id="EZG69286.1"/>
    </source>
</evidence>
<dbReference type="InterPro" id="IPR032675">
    <property type="entry name" value="LRR_dom_sf"/>
</dbReference>
<dbReference type="GO" id="GO:0005886">
    <property type="term" value="C:plasma membrane"/>
    <property type="evidence" value="ECO:0007669"/>
    <property type="project" value="UniProtKB-SubCell"/>
</dbReference>
<dbReference type="Pfam" id="PF13855">
    <property type="entry name" value="LRR_8"/>
    <property type="match status" value="1"/>
</dbReference>
<dbReference type="Gene3D" id="3.80.10.10">
    <property type="entry name" value="Ribonuclease Inhibitor"/>
    <property type="match status" value="2"/>
</dbReference>
<dbReference type="PANTHER" id="PTHR46473:SF10">
    <property type="entry name" value="LD45603P-RELATED"/>
    <property type="match status" value="1"/>
</dbReference>
<proteinExistence type="predicted"/>
<evidence type="ECO:0000256" key="11">
    <source>
        <dbReference type="ARBA" id="ARBA00023157"/>
    </source>
</evidence>
<comment type="subcellular location">
    <subcellularLocation>
        <location evidence="1">Cell membrane</location>
        <topology evidence="1">Single-pass membrane protein</topology>
    </subcellularLocation>
</comment>
<dbReference type="VEuPathDB" id="CryptoDB:GNI_058770"/>
<keyword evidence="14" id="KW-1185">Reference proteome</keyword>
<evidence type="ECO:0000256" key="7">
    <source>
        <dbReference type="ARBA" id="ARBA00022737"/>
    </source>
</evidence>
<keyword evidence="3" id="KW-1003">Cell membrane</keyword>
<dbReference type="SUPFAM" id="SSF52058">
    <property type="entry name" value="L domain-like"/>
    <property type="match status" value="1"/>
</dbReference>
<keyword evidence="8" id="KW-1133">Transmembrane helix</keyword>
<name>A0A023B8K3_GRENI</name>
<evidence type="ECO:0000256" key="8">
    <source>
        <dbReference type="ARBA" id="ARBA00022989"/>
    </source>
</evidence>
<sequence>MGTDSLRIPVNLLVGVTVLRLEHLKLTDATQDLSQVQELICQGSHITQIHNDVWNALPALRTALLQKNKLRSFPTECLEHCSKIIYLNLDHNKISTIPTIHTTSLLTLSLAYNQLTCIPSSLLQPTSLIKLTLDYNAITIIPSEVSNWKSMERLSLLHTRYPLPLISTYLLAHTY</sequence>
<dbReference type="InterPro" id="IPR003591">
    <property type="entry name" value="Leu-rich_rpt_typical-subtyp"/>
</dbReference>
<keyword evidence="2" id="KW-0813">Transport</keyword>
<keyword evidence="4" id="KW-0433">Leucine-rich repeat</keyword>
<keyword evidence="12" id="KW-0407">Ion channel</keyword>
<dbReference type="EMBL" id="AFNH02000447">
    <property type="protein sequence ID" value="EZG69286.1"/>
    <property type="molecule type" value="Genomic_DNA"/>
</dbReference>
<dbReference type="OrthoDB" id="1394818at2759"/>
<keyword evidence="6" id="KW-0732">Signal</keyword>